<organism evidence="1 2">
    <name type="scientific">Cinchona calisaya</name>
    <dbReference type="NCBI Taxonomy" id="153742"/>
    <lineage>
        <taxon>Eukaryota</taxon>
        <taxon>Viridiplantae</taxon>
        <taxon>Streptophyta</taxon>
        <taxon>Embryophyta</taxon>
        <taxon>Tracheophyta</taxon>
        <taxon>Spermatophyta</taxon>
        <taxon>Magnoliopsida</taxon>
        <taxon>eudicotyledons</taxon>
        <taxon>Gunneridae</taxon>
        <taxon>Pentapetalae</taxon>
        <taxon>asterids</taxon>
        <taxon>lamiids</taxon>
        <taxon>Gentianales</taxon>
        <taxon>Rubiaceae</taxon>
        <taxon>Cinchonoideae</taxon>
        <taxon>Cinchoneae</taxon>
        <taxon>Cinchona</taxon>
    </lineage>
</organism>
<evidence type="ECO:0000313" key="2">
    <source>
        <dbReference type="Proteomes" id="UP001630127"/>
    </source>
</evidence>
<protein>
    <submittedName>
        <fullName evidence="1">Uncharacterized protein</fullName>
    </submittedName>
</protein>
<gene>
    <name evidence="1" type="ORF">ACH5RR_029507</name>
</gene>
<dbReference type="Proteomes" id="UP001630127">
    <property type="component" value="Unassembled WGS sequence"/>
</dbReference>
<proteinExistence type="predicted"/>
<evidence type="ECO:0000313" key="1">
    <source>
        <dbReference type="EMBL" id="KAL3510106.1"/>
    </source>
</evidence>
<dbReference type="AlphaFoldDB" id="A0ABD2YTA2"/>
<reference evidence="1 2" key="1">
    <citation type="submission" date="2024-11" db="EMBL/GenBank/DDBJ databases">
        <title>A near-complete genome assembly of Cinchona calisaya.</title>
        <authorList>
            <person name="Lian D.C."/>
            <person name="Zhao X.W."/>
            <person name="Wei L."/>
        </authorList>
    </citation>
    <scope>NUCLEOTIDE SEQUENCE [LARGE SCALE GENOMIC DNA]</scope>
    <source>
        <tissue evidence="1">Nenye</tissue>
    </source>
</reference>
<dbReference type="EMBL" id="JBJUIK010000012">
    <property type="protein sequence ID" value="KAL3510106.1"/>
    <property type="molecule type" value="Genomic_DNA"/>
</dbReference>
<sequence>MHQLLESQTPSNFAWPEALLNPSLRNPANPNPREDAVRVSNLQIYSIFLSRPTTVDSFDFSRSITWMVDDSVVIMVQVNAGAALNDNMHALCTNVQWKGVLVSIVSDVCKLNWKISDEHYSRFQVPHSKKPIRKEDIVDSLSDYDVVERKYRPRVVLN</sequence>
<keyword evidence="2" id="KW-1185">Reference proteome</keyword>
<accession>A0ABD2YTA2</accession>
<name>A0ABD2YTA2_9GENT</name>
<comment type="caution">
    <text evidence="1">The sequence shown here is derived from an EMBL/GenBank/DDBJ whole genome shotgun (WGS) entry which is preliminary data.</text>
</comment>